<accession>A0A8J3SPA2</accession>
<dbReference type="EMBL" id="BOOK01000001">
    <property type="protein sequence ID" value="GIH98108.1"/>
    <property type="molecule type" value="Genomic_DNA"/>
</dbReference>
<keyword evidence="2" id="KW-1185">Reference proteome</keyword>
<gene>
    <name evidence="1" type="ORF">Pta02_01170</name>
</gene>
<dbReference type="RefSeq" id="WP_203872611.1">
    <property type="nucleotide sequence ID" value="NZ_BOOK01000001.1"/>
</dbReference>
<proteinExistence type="predicted"/>
<sequence length="151" mass="16811">MSKRYVPTLEERIASLGHRWPIGTLIRHYGSGLRGVVVPVRDVIAARWNDGRPGHAALLPFRDRDGLGGLLHIRWEHGDACWVRVDMLTMIDRTGLYRVHGRMGAAPMHRLANDPARPGEQVLVPLGHPLPDGWRWTARDEQLVGRGGAAA</sequence>
<dbReference type="AlphaFoldDB" id="A0A8J3SPA2"/>
<protein>
    <submittedName>
        <fullName evidence="1">Uncharacterized protein</fullName>
    </submittedName>
</protein>
<organism evidence="1 2">
    <name type="scientific">Planobispora takensis</name>
    <dbReference type="NCBI Taxonomy" id="1367882"/>
    <lineage>
        <taxon>Bacteria</taxon>
        <taxon>Bacillati</taxon>
        <taxon>Actinomycetota</taxon>
        <taxon>Actinomycetes</taxon>
        <taxon>Streptosporangiales</taxon>
        <taxon>Streptosporangiaceae</taxon>
        <taxon>Planobispora</taxon>
    </lineage>
</organism>
<evidence type="ECO:0000313" key="1">
    <source>
        <dbReference type="EMBL" id="GIH98108.1"/>
    </source>
</evidence>
<comment type="caution">
    <text evidence="1">The sequence shown here is derived from an EMBL/GenBank/DDBJ whole genome shotgun (WGS) entry which is preliminary data.</text>
</comment>
<dbReference type="Proteomes" id="UP000634476">
    <property type="component" value="Unassembled WGS sequence"/>
</dbReference>
<evidence type="ECO:0000313" key="2">
    <source>
        <dbReference type="Proteomes" id="UP000634476"/>
    </source>
</evidence>
<name>A0A8J3SPA2_9ACTN</name>
<reference evidence="1" key="1">
    <citation type="submission" date="2021-01" db="EMBL/GenBank/DDBJ databases">
        <title>Whole genome shotgun sequence of Planobispora takensis NBRC 109077.</title>
        <authorList>
            <person name="Komaki H."/>
            <person name="Tamura T."/>
        </authorList>
    </citation>
    <scope>NUCLEOTIDE SEQUENCE</scope>
    <source>
        <strain evidence="1">NBRC 109077</strain>
    </source>
</reference>